<evidence type="ECO:0000256" key="4">
    <source>
        <dbReference type="ARBA" id="ARBA00023125"/>
    </source>
</evidence>
<comment type="function">
    <text evidence="1">Site-specific tyrosine recombinase, which acts by catalyzing the cutting and rejoining of the recombining DNA molecules.</text>
</comment>
<evidence type="ECO:0000256" key="2">
    <source>
        <dbReference type="ARBA" id="ARBA00008857"/>
    </source>
</evidence>
<dbReference type="GO" id="GO:0006310">
    <property type="term" value="P:DNA recombination"/>
    <property type="evidence" value="ECO:0007669"/>
    <property type="project" value="UniProtKB-KW"/>
</dbReference>
<evidence type="ECO:0000256" key="6">
    <source>
        <dbReference type="PROSITE-ProRule" id="PRU01248"/>
    </source>
</evidence>
<dbReference type="AlphaFoldDB" id="A0A096BB43"/>
<sequence length="281" mass="31447">MELRSITAETLAAFAQALRAEERCTETIKQYTRSVRQFAAWLAPETVAAGSAGGWKAELLRRGLSPATVNSKLAGLNRFFRFLGWMDCTVKPLRLQRRLFRSPDRELSRAEYGRLLSAARELGRERLGLLMEAICATGIRVSEVKYLTMEAARRGRAEVSLKGKIRTILIPGKLCRKLLQYGRAQKIASGEIFLTRSGRGISRKQVWAEMKAVCRKAGVADSKVFPHNLRHLFARAFYQASRDVVKLADVLGHSSIETTRIYLLSTGAEHARQLARLGLIS</sequence>
<reference evidence="9 10" key="1">
    <citation type="submission" date="2011-08" db="EMBL/GenBank/DDBJ databases">
        <title>The Genome Sequence of Clostridium orbiscindens 1_3_50AFAA.</title>
        <authorList>
            <consortium name="The Broad Institute Genome Sequencing Platform"/>
            <person name="Earl A."/>
            <person name="Ward D."/>
            <person name="Feldgarden M."/>
            <person name="Gevers D."/>
            <person name="Daigneault M."/>
            <person name="Strauss J."/>
            <person name="Allen-Vercoe E."/>
            <person name="Young S.K."/>
            <person name="Zeng Q."/>
            <person name="Gargeya S."/>
            <person name="Fitzgerald M."/>
            <person name="Haas B."/>
            <person name="Abouelleil A."/>
            <person name="Alvarado L."/>
            <person name="Arachchi H.M."/>
            <person name="Berlin A."/>
            <person name="Brown A."/>
            <person name="Chapman S.B."/>
            <person name="Chen Z."/>
            <person name="Dunbar C."/>
            <person name="Freedman E."/>
            <person name="Gearin G."/>
            <person name="Gellesch M."/>
            <person name="Goldberg J."/>
            <person name="Griggs A."/>
            <person name="Gujja S."/>
            <person name="Heiman D."/>
            <person name="Howarth C."/>
            <person name="Larson L."/>
            <person name="Lui A."/>
            <person name="MacDonald P.J.P."/>
            <person name="Montmayeur A."/>
            <person name="Murphy C."/>
            <person name="Neiman D."/>
            <person name="Pearson M."/>
            <person name="Priest M."/>
            <person name="Roberts A."/>
            <person name="Saif S."/>
            <person name="Shea T."/>
            <person name="Shenoy N."/>
            <person name="Sisk P."/>
            <person name="Stolte C."/>
            <person name="Sykes S."/>
            <person name="Wortman J."/>
            <person name="Nusbaum C."/>
            <person name="Birren B."/>
        </authorList>
    </citation>
    <scope>NUCLEOTIDE SEQUENCE [LARGE SCALE GENOMIC DNA]</scope>
    <source>
        <strain evidence="9 10">1_3_50AFAA</strain>
    </source>
</reference>
<dbReference type="GO" id="GO:0003677">
    <property type="term" value="F:DNA binding"/>
    <property type="evidence" value="ECO:0007669"/>
    <property type="project" value="UniProtKB-UniRule"/>
</dbReference>
<dbReference type="InterPro" id="IPR002104">
    <property type="entry name" value="Integrase_catalytic"/>
</dbReference>
<evidence type="ECO:0000256" key="5">
    <source>
        <dbReference type="ARBA" id="ARBA00023172"/>
    </source>
</evidence>
<evidence type="ECO:0000259" key="7">
    <source>
        <dbReference type="PROSITE" id="PS51898"/>
    </source>
</evidence>
<dbReference type="eggNOG" id="COG4974">
    <property type="taxonomic scope" value="Bacteria"/>
</dbReference>
<dbReference type="HOGENOM" id="CLU_027562_9_2_9"/>
<accession>A0A096BB43</accession>
<dbReference type="Gene3D" id="1.10.150.130">
    <property type="match status" value="1"/>
</dbReference>
<keyword evidence="5" id="KW-0233">DNA recombination</keyword>
<evidence type="ECO:0000313" key="10">
    <source>
        <dbReference type="Proteomes" id="UP000029585"/>
    </source>
</evidence>
<comment type="caution">
    <text evidence="9">The sequence shown here is derived from an EMBL/GenBank/DDBJ whole genome shotgun (WGS) entry which is preliminary data.</text>
</comment>
<gene>
    <name evidence="9" type="ORF">HMPREF9460_01171</name>
</gene>
<dbReference type="SUPFAM" id="SSF56349">
    <property type="entry name" value="DNA breaking-rejoining enzymes"/>
    <property type="match status" value="1"/>
</dbReference>
<dbReference type="InterPro" id="IPR044068">
    <property type="entry name" value="CB"/>
</dbReference>
<dbReference type="PANTHER" id="PTHR30349">
    <property type="entry name" value="PHAGE INTEGRASE-RELATED"/>
    <property type="match status" value="1"/>
</dbReference>
<dbReference type="Gene3D" id="1.10.443.10">
    <property type="entry name" value="Intergrase catalytic core"/>
    <property type="match status" value="1"/>
</dbReference>
<dbReference type="InterPro" id="IPR010998">
    <property type="entry name" value="Integrase_recombinase_N"/>
</dbReference>
<dbReference type="EMBL" id="ADLO01000045">
    <property type="protein sequence ID" value="KGF56256.1"/>
    <property type="molecule type" value="Genomic_DNA"/>
</dbReference>
<keyword evidence="3" id="KW-0229">DNA integration</keyword>
<evidence type="ECO:0000256" key="1">
    <source>
        <dbReference type="ARBA" id="ARBA00003283"/>
    </source>
</evidence>
<dbReference type="InterPro" id="IPR004107">
    <property type="entry name" value="Integrase_SAM-like_N"/>
</dbReference>
<dbReference type="PROSITE" id="PS51898">
    <property type="entry name" value="TYR_RECOMBINASE"/>
    <property type="match status" value="1"/>
</dbReference>
<dbReference type="RefSeq" id="WP_044939773.1">
    <property type="nucleotide sequence ID" value="NZ_KN174162.1"/>
</dbReference>
<evidence type="ECO:0008006" key="11">
    <source>
        <dbReference type="Google" id="ProtNLM"/>
    </source>
</evidence>
<keyword evidence="10" id="KW-1185">Reference proteome</keyword>
<proteinExistence type="inferred from homology"/>
<dbReference type="PANTHER" id="PTHR30349:SF89">
    <property type="entry name" value="INTEGRASE_RECOMBINASE"/>
    <property type="match status" value="1"/>
</dbReference>
<dbReference type="InterPro" id="IPR011010">
    <property type="entry name" value="DNA_brk_join_enz"/>
</dbReference>
<dbReference type="Pfam" id="PF00589">
    <property type="entry name" value="Phage_integrase"/>
    <property type="match status" value="1"/>
</dbReference>
<organism evidence="9 10">
    <name type="scientific">Flavonifractor plautii 1_3_50AFAA</name>
    <dbReference type="NCBI Taxonomy" id="742738"/>
    <lineage>
        <taxon>Bacteria</taxon>
        <taxon>Bacillati</taxon>
        <taxon>Bacillota</taxon>
        <taxon>Clostridia</taxon>
        <taxon>Eubacteriales</taxon>
        <taxon>Oscillospiraceae</taxon>
        <taxon>Flavonifractor</taxon>
    </lineage>
</organism>
<name>A0A096BB43_FLAPL</name>
<protein>
    <recommendedName>
        <fullName evidence="11">Integrase</fullName>
    </recommendedName>
</protein>
<dbReference type="PROSITE" id="PS51900">
    <property type="entry name" value="CB"/>
    <property type="match status" value="1"/>
</dbReference>
<feature type="domain" description="Core-binding (CB)" evidence="8">
    <location>
        <begin position="5"/>
        <end position="84"/>
    </location>
</feature>
<dbReference type="Proteomes" id="UP000029585">
    <property type="component" value="Unassembled WGS sequence"/>
</dbReference>
<dbReference type="GO" id="GO:0015074">
    <property type="term" value="P:DNA integration"/>
    <property type="evidence" value="ECO:0007669"/>
    <property type="project" value="UniProtKB-KW"/>
</dbReference>
<keyword evidence="4 6" id="KW-0238">DNA-binding</keyword>
<dbReference type="PATRIC" id="fig|742738.3.peg.1213"/>
<dbReference type="InterPro" id="IPR050090">
    <property type="entry name" value="Tyrosine_recombinase_XerCD"/>
</dbReference>
<dbReference type="InterPro" id="IPR013762">
    <property type="entry name" value="Integrase-like_cat_sf"/>
</dbReference>
<evidence type="ECO:0000259" key="8">
    <source>
        <dbReference type="PROSITE" id="PS51900"/>
    </source>
</evidence>
<feature type="domain" description="Tyr recombinase" evidence="7">
    <location>
        <begin position="102"/>
        <end position="276"/>
    </location>
</feature>
<comment type="similarity">
    <text evidence="2">Belongs to the 'phage' integrase family.</text>
</comment>
<dbReference type="Pfam" id="PF02899">
    <property type="entry name" value="Phage_int_SAM_1"/>
    <property type="match status" value="1"/>
</dbReference>
<evidence type="ECO:0000313" key="9">
    <source>
        <dbReference type="EMBL" id="KGF56256.1"/>
    </source>
</evidence>
<evidence type="ECO:0000256" key="3">
    <source>
        <dbReference type="ARBA" id="ARBA00022908"/>
    </source>
</evidence>